<organism evidence="3 4">
    <name type="scientific">Natribaculum luteum</name>
    <dbReference type="NCBI Taxonomy" id="1586232"/>
    <lineage>
        <taxon>Archaea</taxon>
        <taxon>Methanobacteriati</taxon>
        <taxon>Methanobacteriota</taxon>
        <taxon>Stenosarchaea group</taxon>
        <taxon>Halobacteria</taxon>
        <taxon>Halobacteriales</taxon>
        <taxon>Natrialbaceae</taxon>
        <taxon>Natribaculum</taxon>
    </lineage>
</organism>
<accession>A0ABD5P256</accession>
<dbReference type="Gene3D" id="3.40.50.720">
    <property type="entry name" value="NAD(P)-binding Rossmann-like Domain"/>
    <property type="match status" value="1"/>
</dbReference>
<gene>
    <name evidence="3" type="primary">npdG</name>
    <name evidence="3" type="ORF">ACFOZ7_15800</name>
</gene>
<evidence type="ECO:0000313" key="4">
    <source>
        <dbReference type="Proteomes" id="UP001595821"/>
    </source>
</evidence>
<dbReference type="PANTHER" id="PTHR14239">
    <property type="entry name" value="DUDULIN-RELATED"/>
    <property type="match status" value="1"/>
</dbReference>
<dbReference type="Proteomes" id="UP001595821">
    <property type="component" value="Unassembled WGS sequence"/>
</dbReference>
<dbReference type="AlphaFoldDB" id="A0ABD5P256"/>
<evidence type="ECO:0000259" key="2">
    <source>
        <dbReference type="Pfam" id="PF03807"/>
    </source>
</evidence>
<dbReference type="SUPFAM" id="SSF51735">
    <property type="entry name" value="NAD(P)-binding Rossmann-fold domains"/>
    <property type="match status" value="1"/>
</dbReference>
<comment type="caution">
    <text evidence="3">The sequence shown here is derived from an EMBL/GenBank/DDBJ whole genome shotgun (WGS) entry which is preliminary data.</text>
</comment>
<dbReference type="Pfam" id="PF03807">
    <property type="entry name" value="F420_oxidored"/>
    <property type="match status" value="1"/>
</dbReference>
<dbReference type="EMBL" id="JBHSDJ010000121">
    <property type="protein sequence ID" value="MFC4248378.1"/>
    <property type="molecule type" value="Genomic_DNA"/>
</dbReference>
<dbReference type="PANTHER" id="PTHR14239:SF0">
    <property type="entry name" value="F420-DEPENDENT NADP REDUCTASE"/>
    <property type="match status" value="1"/>
</dbReference>
<evidence type="ECO:0000313" key="3">
    <source>
        <dbReference type="EMBL" id="MFC4248378.1"/>
    </source>
</evidence>
<dbReference type="InterPro" id="IPR036291">
    <property type="entry name" value="NAD(P)-bd_dom_sf"/>
</dbReference>
<feature type="domain" description="Pyrroline-5-carboxylate reductase catalytic N-terminal" evidence="2">
    <location>
        <begin position="2"/>
        <end position="104"/>
    </location>
</feature>
<dbReference type="InterPro" id="IPR010185">
    <property type="entry name" value="NpdG"/>
</dbReference>
<dbReference type="NCBIfam" id="TIGR01915">
    <property type="entry name" value="npdG"/>
    <property type="match status" value="1"/>
</dbReference>
<dbReference type="GeneID" id="71855608"/>
<evidence type="ECO:0000256" key="1">
    <source>
        <dbReference type="ARBA" id="ARBA00023002"/>
    </source>
</evidence>
<dbReference type="InterPro" id="IPR051267">
    <property type="entry name" value="STEAP_metalloreductase"/>
</dbReference>
<sequence length="221" mass="22607">MRIALLGGTGDIGEGLALRLARDTTHEVVVGSRTAEKAASAVEEYADRLGDDLTAELSSAENDDAAVDADVVAVCVPPYHVSDTVESVAGRVDDDAVLVSPAVGISRDDEGFHYNRPPHGSVAEVAAEAAPDAVPVVGAFQNLAAGALADLEHDLGFDVIVTGDDADAKATVTALVEEIDGLRALDGGALANSAEVEAMTPLLINLAVENDGLHDLGVSFQ</sequence>
<dbReference type="RefSeq" id="WP_246970310.1">
    <property type="nucleotide sequence ID" value="NZ_CP095397.1"/>
</dbReference>
<reference evidence="3 4" key="1">
    <citation type="journal article" date="2014" name="Int. J. Syst. Evol. Microbiol.">
        <title>Complete genome sequence of Corynebacterium casei LMG S-19264T (=DSM 44701T), isolated from a smear-ripened cheese.</title>
        <authorList>
            <consortium name="US DOE Joint Genome Institute (JGI-PGF)"/>
            <person name="Walter F."/>
            <person name="Albersmeier A."/>
            <person name="Kalinowski J."/>
            <person name="Ruckert C."/>
        </authorList>
    </citation>
    <scope>NUCLEOTIDE SEQUENCE [LARGE SCALE GENOMIC DNA]</scope>
    <source>
        <strain evidence="3 4">IBRC-M 10912</strain>
    </source>
</reference>
<dbReference type="GO" id="GO:0016491">
    <property type="term" value="F:oxidoreductase activity"/>
    <property type="evidence" value="ECO:0007669"/>
    <property type="project" value="UniProtKB-KW"/>
</dbReference>
<name>A0ABD5P256_9EURY</name>
<dbReference type="InterPro" id="IPR028939">
    <property type="entry name" value="P5C_Rdtase_cat_N"/>
</dbReference>
<proteinExistence type="predicted"/>
<protein>
    <submittedName>
        <fullName evidence="3">NADPH-dependent F420 reductase</fullName>
    </submittedName>
</protein>
<keyword evidence="1" id="KW-0560">Oxidoreductase</keyword>